<evidence type="ECO:0000313" key="2">
    <source>
        <dbReference type="EMBL" id="VEN43990.1"/>
    </source>
</evidence>
<accession>A0A653CA51</accession>
<gene>
    <name evidence="2" type="ORF">CALMAC_LOCUS6957</name>
</gene>
<dbReference type="Proteomes" id="UP000410492">
    <property type="component" value="Unassembled WGS sequence"/>
</dbReference>
<dbReference type="OrthoDB" id="6736597at2759"/>
<keyword evidence="3" id="KW-1185">Reference proteome</keyword>
<proteinExistence type="predicted"/>
<organism evidence="2 3">
    <name type="scientific">Callosobruchus maculatus</name>
    <name type="common">Southern cowpea weevil</name>
    <name type="synonym">Pulse bruchid</name>
    <dbReference type="NCBI Taxonomy" id="64391"/>
    <lineage>
        <taxon>Eukaryota</taxon>
        <taxon>Metazoa</taxon>
        <taxon>Ecdysozoa</taxon>
        <taxon>Arthropoda</taxon>
        <taxon>Hexapoda</taxon>
        <taxon>Insecta</taxon>
        <taxon>Pterygota</taxon>
        <taxon>Neoptera</taxon>
        <taxon>Endopterygota</taxon>
        <taxon>Coleoptera</taxon>
        <taxon>Polyphaga</taxon>
        <taxon>Cucujiformia</taxon>
        <taxon>Chrysomeloidea</taxon>
        <taxon>Chrysomelidae</taxon>
        <taxon>Bruchinae</taxon>
        <taxon>Bruchini</taxon>
        <taxon>Callosobruchus</taxon>
    </lineage>
</organism>
<feature type="domain" description="MULE transposase" evidence="1">
    <location>
        <begin position="1"/>
        <end position="97"/>
    </location>
</feature>
<evidence type="ECO:0000259" key="1">
    <source>
        <dbReference type="Pfam" id="PF10551"/>
    </source>
</evidence>
<evidence type="ECO:0000313" key="3">
    <source>
        <dbReference type="Proteomes" id="UP000410492"/>
    </source>
</evidence>
<dbReference type="Pfam" id="PF10551">
    <property type="entry name" value="MULE"/>
    <property type="match status" value="1"/>
</dbReference>
<dbReference type="AlphaFoldDB" id="A0A653CA51"/>
<sequence length="277" mass="32456">MDGTFSYSTKFFLQLFTIHGFENGHYVPLAYCLLKDKLSMTYKHLFSLLKSKIFETFELSLEPTEIFVDFEKAIHCALLSVWPNVKISGCRFHLHQNWFKKIQSLGLVQEYKDTNSEIGKWLRHTFGLTYLNPVDVEDCFVYDLMSYKPKNASLDLYADYLLENYIIDSALFPPHIWSNQNPSIARTTNACESFHSRFNSSFYSTHPSIFTFIEKLKEFQVETYVKINSLKIPAKVKDNTVKAKLVFMEKMVDKLRSQQICRLDFIKAISYHSYNSK</sequence>
<protein>
    <recommendedName>
        <fullName evidence="1">MULE transposase domain-containing protein</fullName>
    </recommendedName>
</protein>
<dbReference type="InterPro" id="IPR018289">
    <property type="entry name" value="MULE_transposase_dom"/>
</dbReference>
<name>A0A653CA51_CALMS</name>
<dbReference type="EMBL" id="CAACVG010007167">
    <property type="protein sequence ID" value="VEN43990.1"/>
    <property type="molecule type" value="Genomic_DNA"/>
</dbReference>
<reference evidence="2 3" key="1">
    <citation type="submission" date="2019-01" db="EMBL/GenBank/DDBJ databases">
        <authorList>
            <person name="Sayadi A."/>
        </authorList>
    </citation>
    <scope>NUCLEOTIDE SEQUENCE [LARGE SCALE GENOMIC DNA]</scope>
</reference>